<dbReference type="KEGG" id="amuc:Pan181_45830"/>
<proteinExistence type="inferred from homology"/>
<dbReference type="AlphaFoldDB" id="A0A518AUE7"/>
<evidence type="ECO:0000259" key="10">
    <source>
        <dbReference type="PROSITE" id="PS50878"/>
    </source>
</evidence>
<dbReference type="PROSITE" id="PS50878">
    <property type="entry name" value="RT_POL"/>
    <property type="match status" value="1"/>
</dbReference>
<evidence type="ECO:0000256" key="4">
    <source>
        <dbReference type="ARBA" id="ARBA00022723"/>
    </source>
</evidence>
<evidence type="ECO:0000256" key="9">
    <source>
        <dbReference type="SAM" id="MobiDB-lite"/>
    </source>
</evidence>
<feature type="compositionally biased region" description="Pro residues" evidence="9">
    <location>
        <begin position="44"/>
        <end position="59"/>
    </location>
</feature>
<evidence type="ECO:0000256" key="5">
    <source>
        <dbReference type="ARBA" id="ARBA00022842"/>
    </source>
</evidence>
<evidence type="ECO:0000256" key="3">
    <source>
        <dbReference type="ARBA" id="ARBA00022695"/>
    </source>
</evidence>
<dbReference type="GO" id="GO:0003723">
    <property type="term" value="F:RNA binding"/>
    <property type="evidence" value="ECO:0007669"/>
    <property type="project" value="InterPro"/>
</dbReference>
<dbReference type="InterPro" id="IPR000123">
    <property type="entry name" value="Reverse_transcriptase_msDNA"/>
</dbReference>
<dbReference type="OrthoDB" id="9788687at2"/>
<accession>A0A518AUE7</accession>
<dbReference type="PRINTS" id="PR00866">
    <property type="entry name" value="RNADNAPOLMS"/>
</dbReference>
<dbReference type="InterPro" id="IPR000477">
    <property type="entry name" value="RT_dom"/>
</dbReference>
<dbReference type="PANTHER" id="PTHR34047:SF7">
    <property type="entry name" value="RNA-DIRECTED DNA POLYMERASE"/>
    <property type="match status" value="1"/>
</dbReference>
<organism evidence="11 12">
    <name type="scientific">Aeoliella mucimassa</name>
    <dbReference type="NCBI Taxonomy" id="2527972"/>
    <lineage>
        <taxon>Bacteria</taxon>
        <taxon>Pseudomonadati</taxon>
        <taxon>Planctomycetota</taxon>
        <taxon>Planctomycetia</taxon>
        <taxon>Pirellulales</taxon>
        <taxon>Lacipirellulaceae</taxon>
        <taxon>Aeoliella</taxon>
    </lineage>
</organism>
<keyword evidence="12" id="KW-1185">Reference proteome</keyword>
<reference evidence="11 12" key="1">
    <citation type="submission" date="2019-02" db="EMBL/GenBank/DDBJ databases">
        <title>Deep-cultivation of Planctomycetes and their phenomic and genomic characterization uncovers novel biology.</title>
        <authorList>
            <person name="Wiegand S."/>
            <person name="Jogler M."/>
            <person name="Boedeker C."/>
            <person name="Pinto D."/>
            <person name="Vollmers J."/>
            <person name="Rivas-Marin E."/>
            <person name="Kohn T."/>
            <person name="Peeters S.H."/>
            <person name="Heuer A."/>
            <person name="Rast P."/>
            <person name="Oberbeckmann S."/>
            <person name="Bunk B."/>
            <person name="Jeske O."/>
            <person name="Meyerdierks A."/>
            <person name="Storesund J.E."/>
            <person name="Kallscheuer N."/>
            <person name="Luecker S."/>
            <person name="Lage O.M."/>
            <person name="Pohl T."/>
            <person name="Merkel B.J."/>
            <person name="Hornburger P."/>
            <person name="Mueller R.-W."/>
            <person name="Bruemmer F."/>
            <person name="Labrenz M."/>
            <person name="Spormann A.M."/>
            <person name="Op den Camp H."/>
            <person name="Overmann J."/>
            <person name="Amann R."/>
            <person name="Jetten M.S.M."/>
            <person name="Mascher T."/>
            <person name="Medema M.H."/>
            <person name="Devos D.P."/>
            <person name="Kaster A.-K."/>
            <person name="Ovreas L."/>
            <person name="Rohde M."/>
            <person name="Galperin M.Y."/>
            <person name="Jogler C."/>
        </authorList>
    </citation>
    <scope>NUCLEOTIDE SEQUENCE [LARGE SCALE GENOMIC DNA]</scope>
    <source>
        <strain evidence="11 12">Pan181</strain>
    </source>
</reference>
<name>A0A518AUE7_9BACT</name>
<dbReference type="InterPro" id="IPR051083">
    <property type="entry name" value="GrpII_Intron_Splice-Mob/Def"/>
</dbReference>
<evidence type="ECO:0000256" key="1">
    <source>
        <dbReference type="ARBA" id="ARBA00012493"/>
    </source>
</evidence>
<sequence length="541" mass="59421">MGLFDWISNLFGGSSSTANPPKPESSDSAGPQGPASTSSSSSPAPTPPQPPRPGPPAPPKSKRLEGLDASQFAPIEEAAALRQAKSMRLRFWTSTWFGLRDRIPPASDERTKLVDRLMVADGLATPEELAEIHEVGAEMDRLRPALDDAAKQAGQAVSRNKEDRAKLKAQKKAEAAERKRLRADAIAERKRNDIVFLGRGVSRGLADRESNAEKLEGRGLPVLHTPSELATAIDLPLSTLRWLAYHNEAAEQVHYVQFQVRKKSGGIRVLASPHKKMRRAQQWILDNILTKIDIHEAAHGFVAGRSTVTNAAMHVGQQVVVNVDLQDFFPSVTFPRVEGFFRSLGYSGAVATILALLVTESPRQRVRYAGKELWVATGPRSLPQGACTSPALSNAISWTMDTRLTAISSKLGWSYSRYADDLTFSTAGEASQQVGYLLARIRHITQEEGFGLNRKKTRVQRRSAQQSVTGIVVNDRAGVARKTVRQLRAILHNAKTTGLAAQNREGRPDFEAWLQGMIAYVRMVNPEQAASLTDAYEQLRY</sequence>
<evidence type="ECO:0000256" key="6">
    <source>
        <dbReference type="ARBA" id="ARBA00022918"/>
    </source>
</evidence>
<dbReference type="GO" id="GO:0046872">
    <property type="term" value="F:metal ion binding"/>
    <property type="evidence" value="ECO:0007669"/>
    <property type="project" value="UniProtKB-KW"/>
</dbReference>
<keyword evidence="5" id="KW-0460">Magnesium</keyword>
<keyword evidence="4" id="KW-0479">Metal-binding</keyword>
<dbReference type="CDD" id="cd03487">
    <property type="entry name" value="RT_Bac_retron_II"/>
    <property type="match status" value="1"/>
</dbReference>
<comment type="catalytic activity">
    <reaction evidence="8">
        <text>DNA(n) + a 2'-deoxyribonucleoside 5'-triphosphate = DNA(n+1) + diphosphate</text>
        <dbReference type="Rhea" id="RHEA:22508"/>
        <dbReference type="Rhea" id="RHEA-COMP:17339"/>
        <dbReference type="Rhea" id="RHEA-COMP:17340"/>
        <dbReference type="ChEBI" id="CHEBI:33019"/>
        <dbReference type="ChEBI" id="CHEBI:61560"/>
        <dbReference type="ChEBI" id="CHEBI:173112"/>
        <dbReference type="EC" id="2.7.7.49"/>
    </reaction>
</comment>
<keyword evidence="2" id="KW-0808">Transferase</keyword>
<keyword evidence="3" id="KW-0548">Nucleotidyltransferase</keyword>
<dbReference type="RefSeq" id="WP_145250159.1">
    <property type="nucleotide sequence ID" value="NZ_CP036278.1"/>
</dbReference>
<evidence type="ECO:0000313" key="11">
    <source>
        <dbReference type="EMBL" id="QDU58349.1"/>
    </source>
</evidence>
<dbReference type="EMBL" id="CP036278">
    <property type="protein sequence ID" value="QDU58349.1"/>
    <property type="molecule type" value="Genomic_DNA"/>
</dbReference>
<evidence type="ECO:0000256" key="8">
    <source>
        <dbReference type="ARBA" id="ARBA00048173"/>
    </source>
</evidence>
<dbReference type="Proteomes" id="UP000315750">
    <property type="component" value="Chromosome"/>
</dbReference>
<dbReference type="PANTHER" id="PTHR34047">
    <property type="entry name" value="NUCLEAR INTRON MATURASE 1, MITOCHONDRIAL-RELATED"/>
    <property type="match status" value="1"/>
</dbReference>
<protein>
    <recommendedName>
        <fullName evidence="1">RNA-directed DNA polymerase</fullName>
        <ecNumber evidence="1">2.7.7.49</ecNumber>
    </recommendedName>
</protein>
<dbReference type="Pfam" id="PF00078">
    <property type="entry name" value="RVT_1"/>
    <property type="match status" value="1"/>
</dbReference>
<feature type="domain" description="Reverse transcriptase" evidence="10">
    <location>
        <begin position="241"/>
        <end position="473"/>
    </location>
</feature>
<dbReference type="EC" id="2.7.7.49" evidence="1"/>
<feature type="region of interest" description="Disordered" evidence="9">
    <location>
        <begin position="1"/>
        <end position="64"/>
    </location>
</feature>
<evidence type="ECO:0000256" key="7">
    <source>
        <dbReference type="ARBA" id="ARBA00034120"/>
    </source>
</evidence>
<evidence type="ECO:0000313" key="12">
    <source>
        <dbReference type="Proteomes" id="UP000315750"/>
    </source>
</evidence>
<gene>
    <name evidence="11" type="ORF">Pan181_45830</name>
</gene>
<evidence type="ECO:0000256" key="2">
    <source>
        <dbReference type="ARBA" id="ARBA00022679"/>
    </source>
</evidence>
<comment type="similarity">
    <text evidence="7">Belongs to the bacterial reverse transcriptase family.</text>
</comment>
<keyword evidence="6 11" id="KW-0695">RNA-directed DNA polymerase</keyword>
<feature type="compositionally biased region" description="Low complexity" evidence="9">
    <location>
        <begin position="28"/>
        <end position="43"/>
    </location>
</feature>
<dbReference type="GO" id="GO:0003964">
    <property type="term" value="F:RNA-directed DNA polymerase activity"/>
    <property type="evidence" value="ECO:0007669"/>
    <property type="project" value="UniProtKB-KW"/>
</dbReference>